<evidence type="ECO:0000313" key="2">
    <source>
        <dbReference type="Proteomes" id="UP001196765"/>
    </source>
</evidence>
<dbReference type="RefSeq" id="WP_217745096.1">
    <property type="nucleotide sequence ID" value="NZ_JAHOEI010000084.1"/>
</dbReference>
<evidence type="ECO:0000313" key="1">
    <source>
        <dbReference type="EMBL" id="MBV3388946.1"/>
    </source>
</evidence>
<proteinExistence type="predicted"/>
<organism evidence="1 2">
    <name type="scientific">Segatella copri</name>
    <dbReference type="NCBI Taxonomy" id="165179"/>
    <lineage>
        <taxon>Bacteria</taxon>
        <taxon>Pseudomonadati</taxon>
        <taxon>Bacteroidota</taxon>
        <taxon>Bacteroidia</taxon>
        <taxon>Bacteroidales</taxon>
        <taxon>Prevotellaceae</taxon>
        <taxon>Segatella</taxon>
    </lineage>
</organism>
<feature type="non-terminal residue" evidence="1">
    <location>
        <position position="1"/>
    </location>
</feature>
<sequence>IPRALPWARSFWAFSPYLNHIRNFSKKVKSATPLGVKGETPGGVAFYGCTAKRFMVVQLKGVWLYN</sequence>
<dbReference type="EMBL" id="JAHOEI010000084">
    <property type="protein sequence ID" value="MBV3388946.1"/>
    <property type="molecule type" value="Genomic_DNA"/>
</dbReference>
<gene>
    <name evidence="1" type="ORF">KSW82_14565</name>
</gene>
<protein>
    <submittedName>
        <fullName evidence="1">Uncharacterized protein</fullName>
    </submittedName>
</protein>
<dbReference type="Proteomes" id="UP001196765">
    <property type="component" value="Unassembled WGS sequence"/>
</dbReference>
<name>A0AAW4N6T6_9BACT</name>
<dbReference type="AlphaFoldDB" id="A0AAW4N6T6"/>
<accession>A0AAW4N6T6</accession>
<comment type="caution">
    <text evidence="1">The sequence shown here is derived from an EMBL/GenBank/DDBJ whole genome shotgun (WGS) entry which is preliminary data.</text>
</comment>
<reference evidence="1" key="1">
    <citation type="submission" date="2021-06" db="EMBL/GenBank/DDBJ databases">
        <title>Collection of gut derived symbiotic bacterial strains cultured from healthy donors.</title>
        <authorList>
            <person name="Lin H."/>
            <person name="Littmann E."/>
            <person name="Pamer E.G."/>
        </authorList>
    </citation>
    <scope>NUCLEOTIDE SEQUENCE</scope>
    <source>
        <strain evidence="1">MSK.21.74</strain>
    </source>
</reference>